<dbReference type="InterPro" id="IPR036185">
    <property type="entry name" value="DNA_heli_DnaB-like_N_sf"/>
</dbReference>
<evidence type="ECO:0000256" key="6">
    <source>
        <dbReference type="ARBA" id="ARBA00022806"/>
    </source>
</evidence>
<dbReference type="InterPro" id="IPR027417">
    <property type="entry name" value="P-loop_NTPase"/>
</dbReference>
<dbReference type="InterPro" id="IPR007692">
    <property type="entry name" value="DNA_helicase_DnaB"/>
</dbReference>
<evidence type="ECO:0000256" key="13">
    <source>
        <dbReference type="SAM" id="MobiDB-lite"/>
    </source>
</evidence>
<dbReference type="FunFam" id="1.10.860.10:FF:000001">
    <property type="entry name" value="Replicative DNA helicase"/>
    <property type="match status" value="1"/>
</dbReference>
<evidence type="ECO:0000256" key="5">
    <source>
        <dbReference type="ARBA" id="ARBA00022801"/>
    </source>
</evidence>
<evidence type="ECO:0000256" key="1">
    <source>
        <dbReference type="ARBA" id="ARBA00008428"/>
    </source>
</evidence>
<dbReference type="GO" id="GO:1990077">
    <property type="term" value="C:primosome complex"/>
    <property type="evidence" value="ECO:0007669"/>
    <property type="project" value="UniProtKB-UniRule"/>
</dbReference>
<gene>
    <name evidence="15" type="ORF">SAMN05421773_12734</name>
</gene>
<dbReference type="GO" id="GO:0006269">
    <property type="term" value="P:DNA replication, synthesis of primer"/>
    <property type="evidence" value="ECO:0007669"/>
    <property type="project" value="UniProtKB-UniRule"/>
</dbReference>
<dbReference type="Proteomes" id="UP000199207">
    <property type="component" value="Unassembled WGS sequence"/>
</dbReference>
<dbReference type="CDD" id="cd00984">
    <property type="entry name" value="DnaB_C"/>
    <property type="match status" value="1"/>
</dbReference>
<dbReference type="STRING" id="910347.SAMN05421773_12734"/>
<dbReference type="PANTHER" id="PTHR30153">
    <property type="entry name" value="REPLICATIVE DNA HELICASE DNAB"/>
    <property type="match status" value="1"/>
</dbReference>
<evidence type="ECO:0000256" key="11">
    <source>
        <dbReference type="NCBIfam" id="TIGR00665"/>
    </source>
</evidence>
<dbReference type="GO" id="GO:0003677">
    <property type="term" value="F:DNA binding"/>
    <property type="evidence" value="ECO:0007669"/>
    <property type="project" value="UniProtKB-UniRule"/>
</dbReference>
<comment type="function">
    <text evidence="12">The main replicative DNA helicase, it participates in initiation and elongation during chromosome replication. Travels ahead of the DNA replisome, separating dsDNA into templates for DNA synthesis. A processive ATP-dependent 5'-3' DNA helicase it has DNA-dependent ATPase activity.</text>
</comment>
<dbReference type="InterPro" id="IPR007693">
    <property type="entry name" value="DNA_helicase_DnaB-like_N"/>
</dbReference>
<comment type="similarity">
    <text evidence="1 12">Belongs to the helicase family. DnaB subfamily.</text>
</comment>
<sequence>MNTTVPGQATAAEAETPASILTQAPPQDLEAEQCVLGGMLLSKDAITDVVDVLEPGFFYKPAHEIVYRTVARLFAQGEPADPITVADALAKSGELARAGGPGYLHALVQTVPTAANAAYYAEIVYERAMLRRLLTAGQRVTALAQAGEGDIEELQDAAAAELNAAIMQRADTETLPIGADDQDLIDTIETYQRGEQATGIPTGFIDLDSLTGGLMPGQMVIIAARPALGKSTLAMDFARHAAFGAGRTVAFFSLEMPRRELQLRCLSAQATVALHHLKSKEGMDARDWNRVAQHMAALREAPLLLDDSTDATVTGIKAKCRRIQQRQGLDLVIIDYLQLLQSGRSRPESRQVEVSDMSRSIKLLAKSLGVPVVVLSQLNREPEKRADKRPMISDLRESGSLEQDADIVILLHRDDAYEKEHPRSGEADLIVAKHRNGPTATVTVAFQGHYSRFVNMQGGY</sequence>
<keyword evidence="8 12" id="KW-0238">DNA-binding</keyword>
<dbReference type="GO" id="GO:0043139">
    <property type="term" value="F:5'-3' DNA helicase activity"/>
    <property type="evidence" value="ECO:0007669"/>
    <property type="project" value="UniProtKB-EC"/>
</dbReference>
<evidence type="ECO:0000256" key="12">
    <source>
        <dbReference type="RuleBase" id="RU362085"/>
    </source>
</evidence>
<dbReference type="Pfam" id="PF03796">
    <property type="entry name" value="DnaB_C"/>
    <property type="match status" value="1"/>
</dbReference>
<evidence type="ECO:0000256" key="8">
    <source>
        <dbReference type="ARBA" id="ARBA00023125"/>
    </source>
</evidence>
<keyword evidence="4 12" id="KW-0547">Nucleotide-binding</keyword>
<dbReference type="Gene3D" id="3.40.50.300">
    <property type="entry name" value="P-loop containing nucleotide triphosphate hydrolases"/>
    <property type="match status" value="1"/>
</dbReference>
<dbReference type="PANTHER" id="PTHR30153:SF2">
    <property type="entry name" value="REPLICATIVE DNA HELICASE"/>
    <property type="match status" value="1"/>
</dbReference>
<dbReference type="OrthoDB" id="9773982at2"/>
<dbReference type="EC" id="5.6.2.3" evidence="11 12"/>
<feature type="domain" description="SF4 helicase" evidence="14">
    <location>
        <begin position="193"/>
        <end position="460"/>
    </location>
</feature>
<keyword evidence="5 12" id="KW-0378">Hydrolase</keyword>
<dbReference type="InterPro" id="IPR007694">
    <property type="entry name" value="DNA_helicase_DnaB-like_C"/>
</dbReference>
<comment type="catalytic activity">
    <reaction evidence="10 12">
        <text>ATP + H2O = ADP + phosphate + H(+)</text>
        <dbReference type="Rhea" id="RHEA:13065"/>
        <dbReference type="ChEBI" id="CHEBI:15377"/>
        <dbReference type="ChEBI" id="CHEBI:15378"/>
        <dbReference type="ChEBI" id="CHEBI:30616"/>
        <dbReference type="ChEBI" id="CHEBI:43474"/>
        <dbReference type="ChEBI" id="CHEBI:456216"/>
        <dbReference type="EC" id="5.6.2.3"/>
    </reaction>
</comment>
<evidence type="ECO:0000313" key="16">
    <source>
        <dbReference type="Proteomes" id="UP000199207"/>
    </source>
</evidence>
<evidence type="ECO:0000256" key="7">
    <source>
        <dbReference type="ARBA" id="ARBA00022840"/>
    </source>
</evidence>
<keyword evidence="7 12" id="KW-0067">ATP-binding</keyword>
<name>A0A1I1UVD5_9ACTN</name>
<dbReference type="GO" id="GO:0016887">
    <property type="term" value="F:ATP hydrolysis activity"/>
    <property type="evidence" value="ECO:0007669"/>
    <property type="project" value="RHEA"/>
</dbReference>
<proteinExistence type="inferred from homology"/>
<dbReference type="Gene3D" id="1.10.860.10">
    <property type="entry name" value="DNAb Helicase, Chain A"/>
    <property type="match status" value="1"/>
</dbReference>
<evidence type="ECO:0000313" key="15">
    <source>
        <dbReference type="EMBL" id="SFD74781.1"/>
    </source>
</evidence>
<keyword evidence="16" id="KW-1185">Reference proteome</keyword>
<dbReference type="GO" id="GO:0005829">
    <property type="term" value="C:cytosol"/>
    <property type="evidence" value="ECO:0007669"/>
    <property type="project" value="TreeGrafter"/>
</dbReference>
<dbReference type="SUPFAM" id="SSF48024">
    <property type="entry name" value="N-terminal domain of DnaB helicase"/>
    <property type="match status" value="1"/>
</dbReference>
<keyword evidence="9" id="KW-0413">Isomerase</keyword>
<feature type="region of interest" description="Disordered" evidence="13">
    <location>
        <begin position="1"/>
        <end position="23"/>
    </location>
</feature>
<dbReference type="FunFam" id="3.40.50.300:FF:000351">
    <property type="entry name" value="Replicative DNA helicase"/>
    <property type="match status" value="1"/>
</dbReference>
<reference evidence="15 16" key="1">
    <citation type="submission" date="2016-10" db="EMBL/GenBank/DDBJ databases">
        <authorList>
            <person name="de Groot N.N."/>
        </authorList>
    </citation>
    <scope>NUCLEOTIDE SEQUENCE [LARGE SCALE GENOMIC DNA]</scope>
    <source>
        <strain evidence="15 16">CGMCC 4.5739</strain>
    </source>
</reference>
<evidence type="ECO:0000256" key="4">
    <source>
        <dbReference type="ARBA" id="ARBA00022741"/>
    </source>
</evidence>
<dbReference type="RefSeq" id="WP_107365192.1">
    <property type="nucleotide sequence ID" value="NZ_FOLM01000027.1"/>
</dbReference>
<evidence type="ECO:0000256" key="10">
    <source>
        <dbReference type="ARBA" id="ARBA00048954"/>
    </source>
</evidence>
<keyword evidence="6 12" id="KW-0347">Helicase</keyword>
<dbReference type="Pfam" id="PF00772">
    <property type="entry name" value="DnaB"/>
    <property type="match status" value="1"/>
</dbReference>
<dbReference type="GO" id="GO:0005524">
    <property type="term" value="F:ATP binding"/>
    <property type="evidence" value="ECO:0007669"/>
    <property type="project" value="UniProtKB-UniRule"/>
</dbReference>
<evidence type="ECO:0000256" key="2">
    <source>
        <dbReference type="ARBA" id="ARBA00022515"/>
    </source>
</evidence>
<evidence type="ECO:0000259" key="14">
    <source>
        <dbReference type="PROSITE" id="PS51199"/>
    </source>
</evidence>
<protein>
    <recommendedName>
        <fullName evidence="11 12">Replicative DNA helicase</fullName>
        <ecNumber evidence="11 12">5.6.2.3</ecNumber>
    </recommendedName>
</protein>
<keyword evidence="3 12" id="KW-0235">DNA replication</keyword>
<dbReference type="NCBIfam" id="TIGR00665">
    <property type="entry name" value="DnaB"/>
    <property type="match status" value="1"/>
</dbReference>
<evidence type="ECO:0000256" key="9">
    <source>
        <dbReference type="ARBA" id="ARBA00023235"/>
    </source>
</evidence>
<accession>A0A1I1UVD5</accession>
<dbReference type="InterPro" id="IPR016136">
    <property type="entry name" value="DNA_helicase_N/primase_C"/>
</dbReference>
<dbReference type="EMBL" id="FOLM01000027">
    <property type="protein sequence ID" value="SFD74781.1"/>
    <property type="molecule type" value="Genomic_DNA"/>
</dbReference>
<organism evidence="15 16">
    <name type="scientific">Streptomyces aidingensis</name>
    <dbReference type="NCBI Taxonomy" id="910347"/>
    <lineage>
        <taxon>Bacteria</taxon>
        <taxon>Bacillati</taxon>
        <taxon>Actinomycetota</taxon>
        <taxon>Actinomycetes</taxon>
        <taxon>Kitasatosporales</taxon>
        <taxon>Streptomycetaceae</taxon>
        <taxon>Streptomyces</taxon>
    </lineage>
</organism>
<dbReference type="AlphaFoldDB" id="A0A1I1UVD5"/>
<evidence type="ECO:0000256" key="3">
    <source>
        <dbReference type="ARBA" id="ARBA00022705"/>
    </source>
</evidence>
<keyword evidence="2 12" id="KW-0639">Primosome</keyword>
<dbReference type="SUPFAM" id="SSF52540">
    <property type="entry name" value="P-loop containing nucleoside triphosphate hydrolases"/>
    <property type="match status" value="1"/>
</dbReference>
<dbReference type="PROSITE" id="PS51199">
    <property type="entry name" value="SF4_HELICASE"/>
    <property type="match status" value="1"/>
</dbReference>